<proteinExistence type="predicted"/>
<reference evidence="1 2" key="1">
    <citation type="journal article" date="2018" name="Sci. Data">
        <title>The draft genome sequence of cork oak.</title>
        <authorList>
            <person name="Ramos A.M."/>
            <person name="Usie A."/>
            <person name="Barbosa P."/>
            <person name="Barros P.M."/>
            <person name="Capote T."/>
            <person name="Chaves I."/>
            <person name="Simoes F."/>
            <person name="Abreu I."/>
            <person name="Carrasquinho I."/>
            <person name="Faro C."/>
            <person name="Guimaraes J.B."/>
            <person name="Mendonca D."/>
            <person name="Nobrega F."/>
            <person name="Rodrigues L."/>
            <person name="Saibo N.J.M."/>
            <person name="Varela M.C."/>
            <person name="Egas C."/>
            <person name="Matos J."/>
            <person name="Miguel C.M."/>
            <person name="Oliveira M.M."/>
            <person name="Ricardo C.P."/>
            <person name="Goncalves S."/>
        </authorList>
    </citation>
    <scope>NUCLEOTIDE SEQUENCE [LARGE SCALE GENOMIC DNA]</scope>
    <source>
        <strain evidence="2">cv. HL8</strain>
    </source>
</reference>
<comment type="caution">
    <text evidence="1">The sequence shown here is derived from an EMBL/GenBank/DDBJ whole genome shotgun (WGS) entry which is preliminary data.</text>
</comment>
<keyword evidence="2" id="KW-1185">Reference proteome</keyword>
<dbReference type="EMBL" id="PKMF04000070">
    <property type="protein sequence ID" value="KAK7852937.1"/>
    <property type="molecule type" value="Genomic_DNA"/>
</dbReference>
<dbReference type="Proteomes" id="UP000237347">
    <property type="component" value="Unassembled WGS sequence"/>
</dbReference>
<feature type="non-terminal residue" evidence="1">
    <location>
        <position position="92"/>
    </location>
</feature>
<name>A0AAW0LPC5_QUESU</name>
<sequence length="92" mass="10691">MEKVFLNETGQPLPRSLEKYEANNSFRTKILAFIGAHEFFQRPKVKDNVFPNEAGLQLPRSLEKYESNDYSFKTKFLAFIGAYEFYSPEASL</sequence>
<evidence type="ECO:0000313" key="1">
    <source>
        <dbReference type="EMBL" id="KAK7852937.1"/>
    </source>
</evidence>
<protein>
    <submittedName>
        <fullName evidence="1">Uncharacterized protein</fullName>
    </submittedName>
</protein>
<organism evidence="1 2">
    <name type="scientific">Quercus suber</name>
    <name type="common">Cork oak</name>
    <dbReference type="NCBI Taxonomy" id="58331"/>
    <lineage>
        <taxon>Eukaryota</taxon>
        <taxon>Viridiplantae</taxon>
        <taxon>Streptophyta</taxon>
        <taxon>Embryophyta</taxon>
        <taxon>Tracheophyta</taxon>
        <taxon>Spermatophyta</taxon>
        <taxon>Magnoliopsida</taxon>
        <taxon>eudicotyledons</taxon>
        <taxon>Gunneridae</taxon>
        <taxon>Pentapetalae</taxon>
        <taxon>rosids</taxon>
        <taxon>fabids</taxon>
        <taxon>Fagales</taxon>
        <taxon>Fagaceae</taxon>
        <taxon>Quercus</taxon>
    </lineage>
</organism>
<gene>
    <name evidence="1" type="ORF">CFP56_037450</name>
</gene>
<dbReference type="AlphaFoldDB" id="A0AAW0LPC5"/>
<accession>A0AAW0LPC5</accession>
<evidence type="ECO:0000313" key="2">
    <source>
        <dbReference type="Proteomes" id="UP000237347"/>
    </source>
</evidence>